<proteinExistence type="predicted"/>
<reference evidence="2" key="1">
    <citation type="journal article" date="2022" name="Mol. Ecol. Resour.">
        <title>The genomes of chicory, endive, great burdock and yacon provide insights into Asteraceae palaeo-polyploidization history and plant inulin production.</title>
        <authorList>
            <person name="Fan W."/>
            <person name="Wang S."/>
            <person name="Wang H."/>
            <person name="Wang A."/>
            <person name="Jiang F."/>
            <person name="Liu H."/>
            <person name="Zhao H."/>
            <person name="Xu D."/>
            <person name="Zhang Y."/>
        </authorList>
    </citation>
    <scope>NUCLEOTIDE SEQUENCE [LARGE SCALE GENOMIC DNA]</scope>
    <source>
        <strain evidence="2">cv. Yunnan</strain>
    </source>
</reference>
<organism evidence="1 2">
    <name type="scientific">Smallanthus sonchifolius</name>
    <dbReference type="NCBI Taxonomy" id="185202"/>
    <lineage>
        <taxon>Eukaryota</taxon>
        <taxon>Viridiplantae</taxon>
        <taxon>Streptophyta</taxon>
        <taxon>Embryophyta</taxon>
        <taxon>Tracheophyta</taxon>
        <taxon>Spermatophyta</taxon>
        <taxon>Magnoliopsida</taxon>
        <taxon>eudicotyledons</taxon>
        <taxon>Gunneridae</taxon>
        <taxon>Pentapetalae</taxon>
        <taxon>asterids</taxon>
        <taxon>campanulids</taxon>
        <taxon>Asterales</taxon>
        <taxon>Asteraceae</taxon>
        <taxon>Asteroideae</taxon>
        <taxon>Heliantheae alliance</taxon>
        <taxon>Millerieae</taxon>
        <taxon>Smallanthus</taxon>
    </lineage>
</organism>
<evidence type="ECO:0000313" key="1">
    <source>
        <dbReference type="EMBL" id="KAI3821970.1"/>
    </source>
</evidence>
<gene>
    <name evidence="1" type="ORF">L1987_09549</name>
</gene>
<comment type="caution">
    <text evidence="1">The sequence shown here is derived from an EMBL/GenBank/DDBJ whole genome shotgun (WGS) entry which is preliminary data.</text>
</comment>
<accession>A0ACB9JNQ4</accession>
<sequence>MKDSSCRIRNDLINYIKKAESHYLEDTAAVESGKIDLDEVFQNCLQKAKLGSQQWNSVHESLVSLEKSNGASLDEIVR</sequence>
<dbReference type="EMBL" id="CM042020">
    <property type="protein sequence ID" value="KAI3821970.1"/>
    <property type="molecule type" value="Genomic_DNA"/>
</dbReference>
<dbReference type="Proteomes" id="UP001056120">
    <property type="component" value="Linkage Group LG03"/>
</dbReference>
<protein>
    <submittedName>
        <fullName evidence="1">Uncharacterized protein</fullName>
    </submittedName>
</protein>
<keyword evidence="2" id="KW-1185">Reference proteome</keyword>
<reference evidence="1 2" key="2">
    <citation type="journal article" date="2022" name="Mol. Ecol. Resour.">
        <title>The genomes of chicory, endive, great burdock and yacon provide insights into Asteraceae paleo-polyploidization history and plant inulin production.</title>
        <authorList>
            <person name="Fan W."/>
            <person name="Wang S."/>
            <person name="Wang H."/>
            <person name="Wang A."/>
            <person name="Jiang F."/>
            <person name="Liu H."/>
            <person name="Zhao H."/>
            <person name="Xu D."/>
            <person name="Zhang Y."/>
        </authorList>
    </citation>
    <scope>NUCLEOTIDE SEQUENCE [LARGE SCALE GENOMIC DNA]</scope>
    <source>
        <strain evidence="2">cv. Yunnan</strain>
        <tissue evidence="1">Leaves</tissue>
    </source>
</reference>
<evidence type="ECO:0000313" key="2">
    <source>
        <dbReference type="Proteomes" id="UP001056120"/>
    </source>
</evidence>
<name>A0ACB9JNQ4_9ASTR</name>